<dbReference type="KEGG" id="aplc:110985248"/>
<feature type="region of interest" description="Disordered" evidence="6">
    <location>
        <begin position="832"/>
        <end position="853"/>
    </location>
</feature>
<feature type="compositionally biased region" description="Low complexity" evidence="6">
    <location>
        <begin position="975"/>
        <end position="993"/>
    </location>
</feature>
<dbReference type="InterPro" id="IPR022154">
    <property type="entry name" value="TRAK1/2_C"/>
</dbReference>
<dbReference type="InterPro" id="IPR051946">
    <property type="entry name" value="Intracell_Traff-Reg"/>
</dbReference>
<gene>
    <name evidence="10 11" type="primary">LOC110985248</name>
</gene>
<feature type="compositionally biased region" description="Polar residues" evidence="6">
    <location>
        <begin position="470"/>
        <end position="488"/>
    </location>
</feature>
<dbReference type="PANTHER" id="PTHR15751:SF12">
    <property type="entry name" value="TRAFFICKING KINESIN-BINDING PROTEIN MILT"/>
    <property type="match status" value="1"/>
</dbReference>
<feature type="compositionally biased region" description="Polar residues" evidence="6">
    <location>
        <begin position="1110"/>
        <end position="1121"/>
    </location>
</feature>
<feature type="compositionally biased region" description="Basic and acidic residues" evidence="6">
    <location>
        <begin position="832"/>
        <end position="841"/>
    </location>
</feature>
<feature type="compositionally biased region" description="Basic and acidic residues" evidence="6">
    <location>
        <begin position="777"/>
        <end position="790"/>
    </location>
</feature>
<dbReference type="GeneID" id="110985248"/>
<dbReference type="GO" id="GO:0006605">
    <property type="term" value="P:protein targeting"/>
    <property type="evidence" value="ECO:0007669"/>
    <property type="project" value="TreeGrafter"/>
</dbReference>
<dbReference type="GO" id="GO:0017022">
    <property type="term" value="F:myosin binding"/>
    <property type="evidence" value="ECO:0007669"/>
    <property type="project" value="TreeGrafter"/>
</dbReference>
<feature type="region of interest" description="Disordered" evidence="6">
    <location>
        <begin position="1089"/>
        <end position="1121"/>
    </location>
</feature>
<reference evidence="10 11" key="1">
    <citation type="submission" date="2025-04" db="UniProtKB">
        <authorList>
            <consortium name="RefSeq"/>
        </authorList>
    </citation>
    <scope>IDENTIFICATION</scope>
</reference>
<feature type="region of interest" description="Disordered" evidence="6">
    <location>
        <begin position="451"/>
        <end position="522"/>
    </location>
</feature>
<dbReference type="PANTHER" id="PTHR15751">
    <property type="entry name" value="TRAFFICKING KINESIN-BINDING PROTEIN"/>
    <property type="match status" value="1"/>
</dbReference>
<feature type="region of interest" description="Disordered" evidence="6">
    <location>
        <begin position="971"/>
        <end position="1006"/>
    </location>
</feature>
<dbReference type="Pfam" id="PF12448">
    <property type="entry name" value="Milton"/>
    <property type="match status" value="1"/>
</dbReference>
<feature type="coiled-coil region" evidence="5">
    <location>
        <begin position="239"/>
        <end position="266"/>
    </location>
</feature>
<dbReference type="InterPro" id="IPR006933">
    <property type="entry name" value="HAP1_N"/>
</dbReference>
<evidence type="ECO:0000256" key="5">
    <source>
        <dbReference type="SAM" id="Coils"/>
    </source>
</evidence>
<feature type="coiled-coil region" evidence="5">
    <location>
        <begin position="171"/>
        <end position="198"/>
    </location>
</feature>
<dbReference type="AlphaFoldDB" id="A0A8B7Z864"/>
<dbReference type="Pfam" id="PF04849">
    <property type="entry name" value="HAP1_N"/>
    <property type="match status" value="1"/>
</dbReference>
<name>A0A8B7Z864_ACAPL</name>
<proteinExistence type="inferred from homology"/>
<dbReference type="SMART" id="SM01423">
    <property type="entry name" value="Milton"/>
    <property type="match status" value="1"/>
</dbReference>
<dbReference type="GO" id="GO:0047496">
    <property type="term" value="P:vesicle transport along microtubule"/>
    <property type="evidence" value="ECO:0007669"/>
    <property type="project" value="TreeGrafter"/>
</dbReference>
<comment type="similarity">
    <text evidence="2">Belongs to the milton family.</text>
</comment>
<evidence type="ECO:0000313" key="10">
    <source>
        <dbReference type="RefSeq" id="XP_022101845.1"/>
    </source>
</evidence>
<feature type="domain" description="Trafficking kinesin-binding protein C-terminal" evidence="7">
    <location>
        <begin position="453"/>
        <end position="609"/>
    </location>
</feature>
<evidence type="ECO:0000256" key="1">
    <source>
        <dbReference type="ARBA" id="ARBA00004173"/>
    </source>
</evidence>
<keyword evidence="3 5" id="KW-0175">Coiled coil</keyword>
<sequence length="1141" mass="124102">MLWGPPTTAKLAHATEPSSAVPMRPSPSPMTAAEEVFSDSQWGGDCMEDVGGVSGAQCEAGTLTDLHNTSNIPEVELFSLLEEKIPMYKLRADTTSTLTYEHSDWLRSSSRAEPDDPCELLSPVMMEETLKYFTLCGDRVVQMTKTYNDIDAVTRLLEEKEKDLELAAKIGQSLLEQNKQLEKRIDAIEEQFTLAADENTQLKHDIKLKEQLLRIYTNEVSYSDSEEDTAQSHDRGHALQSKFINVEALQKKVRVLEEENFQLRMETAEMKTKTVSIEEKEAQLVQDAFKQLGEAQGREGVLADELSRRLEETYQQKEEITNLLAQVVELQQKVKKLSIENEELQHQYQAAREAQQSLTKELQEARDKADEYFTMLNEARLEAKEIHRRSLPKSNLPQYNVNPLPIFPPDSLAAELVNTVEQELAGGNPKLSRRGNKREQNRNILRTVRDLNRASSSRAPSDYSEDIYSSRRTSPGSSVISMAGSQLSEAPLSEQYEGDNESNNSPSGSVHHLGRTGIPGSNDLETALRRLNLRKQNQEAEDKYAEEEKLRLLQGSEPGGTGGSQTPTCPSPGSIWSMDSFGGLPSMSGHGFRSYMPEKLQIVKPMEGSLTLYHWQRLAQPHMASMLDVRPGVMVKGFRELERDGTIYSMDDVEDDGRVIEHTCVPSKCFVSTSSTYTYTTSTIGLLDNTVLTSSDKGPRMANTEHISKPTKPVAARTFSTSLGLAQVLKERDVDQTAEPKVLTKVEAAAINPAGVNAGLNMFGAPTQAPLKSASEAARETSSDVEEPQRMHRISSRIFSRFAVPVRSKNITDSLDAETKTRLMEKVRKIRAEKETSERRARTLQRQPVAPSVRTRDVVMSPVRTPRSSAPASSALSTEGFCMGLEGAVGGYSPPGAYGSHAGTVHRNSGLTVDSKVPKKLFSSDDSGIELGFATTTPGPTPTVSNLPFQMTFTGTVSTTRSVPGFNTIQLGPASSSSTSNVFSSSKSSSAFGSRGGHSEVLECTKPQGSHGIGLLGALSSTETVSSHPKQQGLHGAASVSAVSSHPKQHSSYSGGSALTVSSNSRSTDTSQSQTAGVGLASLLSASRPSVLPIRGQTGGGETSKEGLATQATTQGVTSPMSMLAGNLSSLKGFRKPGPML</sequence>
<accession>A0A8B7Z864</accession>
<feature type="domain" description="HAP1 N-terminal" evidence="8">
    <location>
        <begin position="82"/>
        <end position="389"/>
    </location>
</feature>
<organism evidence="9 11">
    <name type="scientific">Acanthaster planci</name>
    <name type="common">Crown-of-thorns starfish</name>
    <dbReference type="NCBI Taxonomy" id="133434"/>
    <lineage>
        <taxon>Eukaryota</taxon>
        <taxon>Metazoa</taxon>
        <taxon>Echinodermata</taxon>
        <taxon>Eleutherozoa</taxon>
        <taxon>Asterozoa</taxon>
        <taxon>Asteroidea</taxon>
        <taxon>Valvatacea</taxon>
        <taxon>Valvatida</taxon>
        <taxon>Acanthasteridae</taxon>
        <taxon>Acanthaster</taxon>
    </lineage>
</organism>
<keyword evidence="9" id="KW-1185">Reference proteome</keyword>
<evidence type="ECO:0000259" key="8">
    <source>
        <dbReference type="SMART" id="SM01424"/>
    </source>
</evidence>
<feature type="region of interest" description="Disordered" evidence="6">
    <location>
        <begin position="1021"/>
        <end position="1076"/>
    </location>
</feature>
<evidence type="ECO:0000256" key="6">
    <source>
        <dbReference type="SAM" id="MobiDB-lite"/>
    </source>
</evidence>
<dbReference type="Proteomes" id="UP000694845">
    <property type="component" value="Unplaced"/>
</dbReference>
<protein>
    <submittedName>
        <fullName evidence="10 11">Trafficking kinesin-binding protein 1-like isoform X1</fullName>
    </submittedName>
</protein>
<feature type="compositionally biased region" description="Polar residues" evidence="6">
    <location>
        <begin position="1021"/>
        <end position="1030"/>
    </location>
</feature>
<feature type="region of interest" description="Disordered" evidence="6">
    <location>
        <begin position="771"/>
        <end position="791"/>
    </location>
</feature>
<evidence type="ECO:0000256" key="3">
    <source>
        <dbReference type="ARBA" id="ARBA00023054"/>
    </source>
</evidence>
<evidence type="ECO:0000313" key="9">
    <source>
        <dbReference type="Proteomes" id="UP000694845"/>
    </source>
</evidence>
<dbReference type="RefSeq" id="XP_022101845.1">
    <property type="nucleotide sequence ID" value="XM_022246153.1"/>
</dbReference>
<feature type="region of interest" description="Disordered" evidence="6">
    <location>
        <begin position="1"/>
        <end position="31"/>
    </location>
</feature>
<dbReference type="GO" id="GO:0048311">
    <property type="term" value="P:mitochondrion distribution"/>
    <property type="evidence" value="ECO:0007669"/>
    <property type="project" value="TreeGrafter"/>
</dbReference>
<dbReference type="RefSeq" id="XP_022101854.1">
    <property type="nucleotide sequence ID" value="XM_022246162.1"/>
</dbReference>
<dbReference type="GO" id="GO:0031410">
    <property type="term" value="C:cytoplasmic vesicle"/>
    <property type="evidence" value="ECO:0007669"/>
    <property type="project" value="TreeGrafter"/>
</dbReference>
<evidence type="ECO:0000259" key="7">
    <source>
        <dbReference type="SMART" id="SM01423"/>
    </source>
</evidence>
<evidence type="ECO:0000256" key="2">
    <source>
        <dbReference type="ARBA" id="ARBA00007007"/>
    </source>
</evidence>
<keyword evidence="4" id="KW-0496">Mitochondrion</keyword>
<evidence type="ECO:0000313" key="11">
    <source>
        <dbReference type="RefSeq" id="XP_022101854.1"/>
    </source>
</evidence>
<dbReference type="GO" id="GO:0005739">
    <property type="term" value="C:mitochondrion"/>
    <property type="evidence" value="ECO:0007669"/>
    <property type="project" value="UniProtKB-SubCell"/>
</dbReference>
<evidence type="ECO:0000256" key="4">
    <source>
        <dbReference type="ARBA" id="ARBA00023128"/>
    </source>
</evidence>
<dbReference type="OrthoDB" id="10067624at2759"/>
<comment type="subcellular location">
    <subcellularLocation>
        <location evidence="1">Mitochondrion</location>
    </subcellularLocation>
</comment>
<dbReference type="SMART" id="SM01424">
    <property type="entry name" value="HAP1_N"/>
    <property type="match status" value="1"/>
</dbReference>
<feature type="coiled-coil region" evidence="5">
    <location>
        <begin position="303"/>
        <end position="382"/>
    </location>
</feature>
<feature type="compositionally biased region" description="Polar residues" evidence="6">
    <location>
        <begin position="1050"/>
        <end position="1059"/>
    </location>
</feature>
<feature type="compositionally biased region" description="Low complexity" evidence="6">
    <location>
        <begin position="1060"/>
        <end position="1075"/>
    </location>
</feature>